<dbReference type="InterPro" id="IPR002885">
    <property type="entry name" value="PPR_rpt"/>
</dbReference>
<feature type="repeat" description="PPR" evidence="3">
    <location>
        <begin position="194"/>
        <end position="228"/>
    </location>
</feature>
<evidence type="ECO:0000313" key="5">
    <source>
        <dbReference type="RefSeq" id="XP_021850707.2"/>
    </source>
</evidence>
<evidence type="ECO:0000313" key="4">
    <source>
        <dbReference type="Proteomes" id="UP000813463"/>
    </source>
</evidence>
<dbReference type="PANTHER" id="PTHR47447:SF17">
    <property type="entry name" value="OS12G0638900 PROTEIN"/>
    <property type="match status" value="1"/>
</dbReference>
<feature type="repeat" description="PPR" evidence="3">
    <location>
        <begin position="303"/>
        <end position="337"/>
    </location>
</feature>
<dbReference type="Pfam" id="PF01535">
    <property type="entry name" value="PPR"/>
    <property type="match status" value="1"/>
</dbReference>
<dbReference type="Proteomes" id="UP000813463">
    <property type="component" value="Chromosome 5"/>
</dbReference>
<dbReference type="RefSeq" id="XP_021850707.2">
    <property type="nucleotide sequence ID" value="XM_021995015.2"/>
</dbReference>
<feature type="repeat" description="PPR" evidence="3">
    <location>
        <begin position="338"/>
        <end position="372"/>
    </location>
</feature>
<keyword evidence="4" id="KW-1185">Reference proteome</keyword>
<proteinExistence type="inferred from homology"/>
<reference evidence="4" key="1">
    <citation type="journal article" date="2021" name="Nat. Commun.">
        <title>Genomic analyses provide insights into spinach domestication and the genetic basis of agronomic traits.</title>
        <authorList>
            <person name="Cai X."/>
            <person name="Sun X."/>
            <person name="Xu C."/>
            <person name="Sun H."/>
            <person name="Wang X."/>
            <person name="Ge C."/>
            <person name="Zhang Z."/>
            <person name="Wang Q."/>
            <person name="Fei Z."/>
            <person name="Jiao C."/>
            <person name="Wang Q."/>
        </authorList>
    </citation>
    <scope>NUCLEOTIDE SEQUENCE [LARGE SCALE GENOMIC DNA]</scope>
    <source>
        <strain evidence="4">cv. Varoflay</strain>
    </source>
</reference>
<accession>A0A9R0IJW2</accession>
<dbReference type="NCBIfam" id="TIGR00756">
    <property type="entry name" value="PPR"/>
    <property type="match status" value="4"/>
</dbReference>
<dbReference type="PANTHER" id="PTHR47447">
    <property type="entry name" value="OS03G0856100 PROTEIN"/>
    <property type="match status" value="1"/>
</dbReference>
<dbReference type="InterPro" id="IPR011990">
    <property type="entry name" value="TPR-like_helical_dom_sf"/>
</dbReference>
<dbReference type="PROSITE" id="PS51375">
    <property type="entry name" value="PPR"/>
    <property type="match status" value="6"/>
</dbReference>
<dbReference type="Pfam" id="PF12854">
    <property type="entry name" value="PPR_1"/>
    <property type="match status" value="1"/>
</dbReference>
<dbReference type="AlphaFoldDB" id="A0A9R0IJW2"/>
<dbReference type="GeneID" id="110790228"/>
<evidence type="ECO:0000256" key="2">
    <source>
        <dbReference type="ARBA" id="ARBA00022737"/>
    </source>
</evidence>
<gene>
    <name evidence="5" type="primary">LOC110790228</name>
</gene>
<sequence length="512" mass="58222">MVLKSSSSIKIPNLFLRKRRKFTHSPYKTRWHYIFNQQQALQTLKKSCLSSTPDSITQQNTQNPSKTPSYHLNCLINTFDSYQCDPTPSSYDMVIKTLVQKSQFNELNYVLLHLQNVEKSETPERVFVDLIRVYGDKGMIKEAIDLFFRIPEFRCVPTVLSFNSLLFILCRNREYLRIVPQLLLKSRIMNIRLEGSSFTILINALCRIGRIDFAIKLLNYMIYYEFDPDGKLYSLVLGSLCRQTSANVTSLEVMGVWEDMKSVGFCPGKEDYCNVIRFLGRQGKGKEAFHVLCEMKREGIKPDIMSYTMALNGLVEQGKFSKVEELFDEILIFGLAPNVLTYNVYLKGLGKQNKAGDAYIMVGCMEELGCPPDLISYNTVLEAFCKVGELSRAREVWSVMKKKGIELNDESYRLMIDALVTEGEDTEACNMLTEMVSKNYRPMSSTFDKIICSLCHKGLVSKALHTLELVSGHGVLPGSVSWEALVLGLNLNLDHDGLMGMCLPSFVNLHEN</sequence>
<feature type="repeat" description="PPR" evidence="3">
    <location>
        <begin position="373"/>
        <end position="407"/>
    </location>
</feature>
<dbReference type="Gene3D" id="1.25.40.10">
    <property type="entry name" value="Tetratricopeptide repeat domain"/>
    <property type="match status" value="4"/>
</dbReference>
<dbReference type="Pfam" id="PF13041">
    <property type="entry name" value="PPR_2"/>
    <property type="match status" value="1"/>
</dbReference>
<dbReference type="KEGG" id="soe:110790228"/>
<protein>
    <submittedName>
        <fullName evidence="5">Pentatricopeptide repeat-containing protein At2g38420, mitochondrial</fullName>
    </submittedName>
</protein>
<evidence type="ECO:0000256" key="3">
    <source>
        <dbReference type="PROSITE-ProRule" id="PRU00708"/>
    </source>
</evidence>
<comment type="similarity">
    <text evidence="1">Belongs to the PPR family. P subfamily.</text>
</comment>
<keyword evidence="2" id="KW-0677">Repeat</keyword>
<feature type="repeat" description="PPR" evidence="3">
    <location>
        <begin position="408"/>
        <end position="442"/>
    </location>
</feature>
<evidence type="ECO:0000256" key="1">
    <source>
        <dbReference type="ARBA" id="ARBA00007626"/>
    </source>
</evidence>
<feature type="repeat" description="PPR" evidence="3">
    <location>
        <begin position="268"/>
        <end position="302"/>
    </location>
</feature>
<name>A0A9R0IJW2_SPIOL</name>
<dbReference type="Pfam" id="PF13812">
    <property type="entry name" value="PPR_3"/>
    <property type="match status" value="1"/>
</dbReference>
<reference evidence="5" key="2">
    <citation type="submission" date="2025-08" db="UniProtKB">
        <authorList>
            <consortium name="RefSeq"/>
        </authorList>
    </citation>
    <scope>IDENTIFICATION</scope>
    <source>
        <tissue evidence="5">Leaf</tissue>
    </source>
</reference>
<organism evidence="4 5">
    <name type="scientific">Spinacia oleracea</name>
    <name type="common">Spinach</name>
    <dbReference type="NCBI Taxonomy" id="3562"/>
    <lineage>
        <taxon>Eukaryota</taxon>
        <taxon>Viridiplantae</taxon>
        <taxon>Streptophyta</taxon>
        <taxon>Embryophyta</taxon>
        <taxon>Tracheophyta</taxon>
        <taxon>Spermatophyta</taxon>
        <taxon>Magnoliopsida</taxon>
        <taxon>eudicotyledons</taxon>
        <taxon>Gunneridae</taxon>
        <taxon>Pentapetalae</taxon>
        <taxon>Caryophyllales</taxon>
        <taxon>Chenopodiaceae</taxon>
        <taxon>Chenopodioideae</taxon>
        <taxon>Anserineae</taxon>
        <taxon>Spinacia</taxon>
    </lineage>
</organism>